<dbReference type="InterPro" id="IPR013012">
    <property type="entry name" value="PTS_EIIB_3"/>
</dbReference>
<dbReference type="PANTHER" id="PTHR34581:SF2">
    <property type="entry name" value="PTS SYSTEM N,N'-DIACETYLCHITOBIOSE-SPECIFIC EIIB COMPONENT"/>
    <property type="match status" value="1"/>
</dbReference>
<keyword evidence="1" id="KW-0813">Transport</keyword>
<name>A0ABZ3EWV5_9FIRM</name>
<dbReference type="InterPro" id="IPR036095">
    <property type="entry name" value="PTS_EIIB-like_sf"/>
</dbReference>
<keyword evidence="6" id="KW-0418">Kinase</keyword>
<evidence type="ECO:0000256" key="3">
    <source>
        <dbReference type="ARBA" id="ARBA00022597"/>
    </source>
</evidence>
<keyword evidence="3 9" id="KW-0762">Sugar transport</keyword>
<evidence type="ECO:0000313" key="10">
    <source>
        <dbReference type="Proteomes" id="UP001451571"/>
    </source>
</evidence>
<accession>A0ABZ3EWV5</accession>
<keyword evidence="10" id="KW-1185">Reference proteome</keyword>
<organism evidence="9 10">
    <name type="scientific">Kineothrix sedimenti</name>
    <dbReference type="NCBI Taxonomy" id="3123317"/>
    <lineage>
        <taxon>Bacteria</taxon>
        <taxon>Bacillati</taxon>
        <taxon>Bacillota</taxon>
        <taxon>Clostridia</taxon>
        <taxon>Lachnospirales</taxon>
        <taxon>Lachnospiraceae</taxon>
        <taxon>Kineothrix</taxon>
    </lineage>
</organism>
<protein>
    <submittedName>
        <fullName evidence="9">PTS sugar transporter subunit IIB</fullName>
    </submittedName>
</protein>
<dbReference type="InterPro" id="IPR003501">
    <property type="entry name" value="PTS_EIIB_2/3"/>
</dbReference>
<dbReference type="SUPFAM" id="SSF52794">
    <property type="entry name" value="PTS system IIB component-like"/>
    <property type="match status" value="1"/>
</dbReference>
<dbReference type="Proteomes" id="UP001451571">
    <property type="component" value="Chromosome"/>
</dbReference>
<sequence>MKKIVLVCVAGMSTSLLVSRMRDAAKADNYPCEINAYPIADASAVIPEADIVLLGPQVKYMTNKLKKEYSEKIIEAIDMRIYGMVDGKGALMQARQLMGE</sequence>
<keyword evidence="5" id="KW-0598">Phosphotransferase system</keyword>
<dbReference type="InterPro" id="IPR051819">
    <property type="entry name" value="PTS_sugar-specific_EIIB"/>
</dbReference>
<feature type="modified residue" description="Phosphocysteine; by EIIA" evidence="7">
    <location>
        <position position="8"/>
    </location>
</feature>
<dbReference type="EMBL" id="CP146256">
    <property type="protein sequence ID" value="XAH74025.1"/>
    <property type="molecule type" value="Genomic_DNA"/>
</dbReference>
<proteinExistence type="predicted"/>
<evidence type="ECO:0000256" key="1">
    <source>
        <dbReference type="ARBA" id="ARBA00022448"/>
    </source>
</evidence>
<dbReference type="RefSeq" id="WP_342757621.1">
    <property type="nucleotide sequence ID" value="NZ_CP146256.1"/>
</dbReference>
<evidence type="ECO:0000313" key="9">
    <source>
        <dbReference type="EMBL" id="XAH74025.1"/>
    </source>
</evidence>
<evidence type="ECO:0000256" key="4">
    <source>
        <dbReference type="ARBA" id="ARBA00022679"/>
    </source>
</evidence>
<keyword evidence="4" id="KW-0808">Transferase</keyword>
<dbReference type="CDD" id="cd05564">
    <property type="entry name" value="PTS_IIB_chitobiose_lichenan"/>
    <property type="match status" value="1"/>
</dbReference>
<dbReference type="PROSITE" id="PS51100">
    <property type="entry name" value="PTS_EIIB_TYPE_3"/>
    <property type="match status" value="1"/>
</dbReference>
<feature type="domain" description="PTS EIIB type-3" evidence="8">
    <location>
        <begin position="1"/>
        <end position="100"/>
    </location>
</feature>
<evidence type="ECO:0000256" key="7">
    <source>
        <dbReference type="PROSITE-ProRule" id="PRU00423"/>
    </source>
</evidence>
<evidence type="ECO:0000256" key="6">
    <source>
        <dbReference type="ARBA" id="ARBA00022777"/>
    </source>
</evidence>
<keyword evidence="2" id="KW-0597">Phosphoprotein</keyword>
<dbReference type="Pfam" id="PF02302">
    <property type="entry name" value="PTS_IIB"/>
    <property type="match status" value="1"/>
</dbReference>
<dbReference type="Gene3D" id="3.40.50.2300">
    <property type="match status" value="1"/>
</dbReference>
<evidence type="ECO:0000256" key="5">
    <source>
        <dbReference type="ARBA" id="ARBA00022683"/>
    </source>
</evidence>
<gene>
    <name evidence="9" type="ORF">V6984_21405</name>
</gene>
<evidence type="ECO:0000256" key="2">
    <source>
        <dbReference type="ARBA" id="ARBA00022553"/>
    </source>
</evidence>
<reference evidence="9 10" key="1">
    <citation type="submission" date="2024-02" db="EMBL/GenBank/DDBJ databases">
        <title>Bacterial strain from lacustrine sediment.</title>
        <authorList>
            <person name="Petit C."/>
            <person name="Fadhlaoui K."/>
        </authorList>
    </citation>
    <scope>NUCLEOTIDE SEQUENCE [LARGE SCALE GENOMIC DNA]</scope>
    <source>
        <strain evidence="9 10">IPX-CK</strain>
    </source>
</reference>
<evidence type="ECO:0000259" key="8">
    <source>
        <dbReference type="PROSITE" id="PS51100"/>
    </source>
</evidence>
<dbReference type="PANTHER" id="PTHR34581">
    <property type="entry name" value="PTS SYSTEM N,N'-DIACETYLCHITOBIOSE-SPECIFIC EIIB COMPONENT"/>
    <property type="match status" value="1"/>
</dbReference>